<evidence type="ECO:0000256" key="6">
    <source>
        <dbReference type="ARBA" id="ARBA00023163"/>
    </source>
</evidence>
<dbReference type="PANTHER" id="PTHR34701:SF1">
    <property type="entry name" value="TRANSCRIPTIONAL REGULATOR MRAZ"/>
    <property type="match status" value="1"/>
</dbReference>
<dbReference type="GO" id="GO:0003700">
    <property type="term" value="F:DNA-binding transcription factor activity"/>
    <property type="evidence" value="ECO:0007669"/>
    <property type="project" value="InterPro"/>
</dbReference>
<dbReference type="InterPro" id="IPR038619">
    <property type="entry name" value="MraZ_sf"/>
</dbReference>
<evidence type="ECO:0000256" key="3">
    <source>
        <dbReference type="ARBA" id="ARBA00022737"/>
    </source>
</evidence>
<dbReference type="Pfam" id="PF02381">
    <property type="entry name" value="MraZ"/>
    <property type="match status" value="2"/>
</dbReference>
<dbReference type="InterPro" id="IPR035644">
    <property type="entry name" value="MraZ_C"/>
</dbReference>
<evidence type="ECO:0000256" key="4">
    <source>
        <dbReference type="ARBA" id="ARBA00023015"/>
    </source>
</evidence>
<keyword evidence="6" id="KW-0804">Transcription</keyword>
<dbReference type="CDD" id="cd16320">
    <property type="entry name" value="MraZ_N"/>
    <property type="match status" value="1"/>
</dbReference>
<dbReference type="Gene3D" id="3.40.1550.20">
    <property type="entry name" value="Transcriptional regulator MraZ domain"/>
    <property type="match status" value="1"/>
</dbReference>
<evidence type="ECO:0000256" key="5">
    <source>
        <dbReference type="ARBA" id="ARBA00023125"/>
    </source>
</evidence>
<keyword evidence="5" id="KW-0238">DNA-binding</keyword>
<evidence type="ECO:0000259" key="7">
    <source>
        <dbReference type="PROSITE" id="PS51740"/>
    </source>
</evidence>
<dbReference type="HAMAP" id="MF_01008">
    <property type="entry name" value="MraZ"/>
    <property type="match status" value="1"/>
</dbReference>
<accession>A0A3B0ZC80</accession>
<dbReference type="PANTHER" id="PTHR34701">
    <property type="entry name" value="TRANSCRIPTIONAL REGULATOR MRAZ"/>
    <property type="match status" value="1"/>
</dbReference>
<feature type="domain" description="SpoVT-AbrB" evidence="7">
    <location>
        <begin position="80"/>
        <end position="123"/>
    </location>
</feature>
<dbReference type="NCBIfam" id="TIGR00242">
    <property type="entry name" value="division/cell wall cluster transcriptional repressor MraZ"/>
    <property type="match status" value="1"/>
</dbReference>
<dbReference type="InterPro" id="IPR003444">
    <property type="entry name" value="MraZ"/>
</dbReference>
<dbReference type="EMBL" id="UOFQ01000122">
    <property type="protein sequence ID" value="VAW89171.1"/>
    <property type="molecule type" value="Genomic_DNA"/>
</dbReference>
<dbReference type="InterPro" id="IPR020603">
    <property type="entry name" value="MraZ_dom"/>
</dbReference>
<dbReference type="InterPro" id="IPR037914">
    <property type="entry name" value="SpoVT-AbrB_sf"/>
</dbReference>
<dbReference type="CDD" id="cd16321">
    <property type="entry name" value="MraZ_C"/>
    <property type="match status" value="1"/>
</dbReference>
<keyword evidence="2" id="KW-0963">Cytoplasm</keyword>
<dbReference type="PROSITE" id="PS51740">
    <property type="entry name" value="SPOVT_ABRB"/>
    <property type="match status" value="2"/>
</dbReference>
<gene>
    <name evidence="8" type="ORF">MNBD_GAMMA17-2214</name>
</gene>
<dbReference type="SUPFAM" id="SSF89447">
    <property type="entry name" value="AbrB/MazE/MraZ-like"/>
    <property type="match status" value="1"/>
</dbReference>
<evidence type="ECO:0000313" key="8">
    <source>
        <dbReference type="EMBL" id="VAW89171.1"/>
    </source>
</evidence>
<dbReference type="GO" id="GO:0051301">
    <property type="term" value="P:cell division"/>
    <property type="evidence" value="ECO:0007669"/>
    <property type="project" value="UniProtKB-KW"/>
</dbReference>
<organism evidence="8">
    <name type="scientific">hydrothermal vent metagenome</name>
    <dbReference type="NCBI Taxonomy" id="652676"/>
    <lineage>
        <taxon>unclassified sequences</taxon>
        <taxon>metagenomes</taxon>
        <taxon>ecological metagenomes</taxon>
    </lineage>
</organism>
<reference evidence="8" key="1">
    <citation type="submission" date="2018-06" db="EMBL/GenBank/DDBJ databases">
        <authorList>
            <person name="Zhirakovskaya E."/>
        </authorList>
    </citation>
    <scope>NUCLEOTIDE SEQUENCE</scope>
</reference>
<name>A0A3B0ZC80_9ZZZZ</name>
<protein>
    <recommendedName>
        <fullName evidence="1">Transcriptional regulator MraZ</fullName>
    </recommendedName>
</protein>
<keyword evidence="8" id="KW-0132">Cell division</keyword>
<dbReference type="InterPro" id="IPR007159">
    <property type="entry name" value="SpoVT-AbrB_dom"/>
</dbReference>
<keyword evidence="3" id="KW-0677">Repeat</keyword>
<dbReference type="InterPro" id="IPR035642">
    <property type="entry name" value="MraZ_N"/>
</dbReference>
<evidence type="ECO:0000256" key="2">
    <source>
        <dbReference type="ARBA" id="ARBA00022490"/>
    </source>
</evidence>
<proteinExistence type="inferred from homology"/>
<dbReference type="GO" id="GO:2000143">
    <property type="term" value="P:negative regulation of DNA-templated transcription initiation"/>
    <property type="evidence" value="ECO:0007669"/>
    <property type="project" value="TreeGrafter"/>
</dbReference>
<sequence>MFRGVHSLNLDVKGRLAIPSKFRERLRVLCDGKLIVTVDRDHCLLLYPLQEWEILEARLTAMPNMDKQTRRLQRLLIGHATECDMDGNHRILLPPPLRDFAELEKKVVMIGQGNKLELWNEQSWIKRRDEWLEEDEDDAPLSDALESLSL</sequence>
<dbReference type="AlphaFoldDB" id="A0A3B0ZC80"/>
<evidence type="ECO:0000256" key="1">
    <source>
        <dbReference type="ARBA" id="ARBA00013860"/>
    </source>
</evidence>
<feature type="domain" description="SpoVT-AbrB" evidence="7">
    <location>
        <begin position="5"/>
        <end position="51"/>
    </location>
</feature>
<dbReference type="GO" id="GO:0000976">
    <property type="term" value="F:transcription cis-regulatory region binding"/>
    <property type="evidence" value="ECO:0007669"/>
    <property type="project" value="TreeGrafter"/>
</dbReference>
<keyword evidence="4" id="KW-0805">Transcription regulation</keyword>
<keyword evidence="8" id="KW-0131">Cell cycle</keyword>